<evidence type="ECO:0000259" key="1">
    <source>
        <dbReference type="Pfam" id="PF06172"/>
    </source>
</evidence>
<dbReference type="CDD" id="cd06121">
    <property type="entry name" value="cupin_YML079wp"/>
    <property type="match status" value="1"/>
</dbReference>
<dbReference type="Proteomes" id="UP000231637">
    <property type="component" value="Chromosome"/>
</dbReference>
<name>A0A2K8L196_9PROT</name>
<gene>
    <name evidence="2" type="ORF">Ga0123462_0212</name>
</gene>
<sequence length="166" mass="18617">MSRVQKIIHQLALKPHPEGGWYREIYRSAESVPPAGLPPRFGGARAFATSIYFLLEGSDFSAFHRIRQDELWHFYDGDGLTIHVIDKSGGYSRKKLGRNPDQGEAFHHVVAAGDWFGATVSSGGFALVGCTVVPGFDFDDFEMAERHTLLQLYPQHRDIIARLTRS</sequence>
<protein>
    <recommendedName>
        <fullName evidence="1">DUF985 domain-containing protein</fullName>
    </recommendedName>
</protein>
<dbReference type="InterPro" id="IPR014710">
    <property type="entry name" value="RmlC-like_jellyroll"/>
</dbReference>
<dbReference type="KEGG" id="mfn:Ga0123462_0212"/>
<proteinExistence type="predicted"/>
<evidence type="ECO:0000313" key="2">
    <source>
        <dbReference type="EMBL" id="ATX81090.1"/>
    </source>
</evidence>
<dbReference type="RefSeq" id="WP_100264607.1">
    <property type="nucleotide sequence ID" value="NZ_CP018800.1"/>
</dbReference>
<feature type="domain" description="DUF985" evidence="1">
    <location>
        <begin position="5"/>
        <end position="144"/>
    </location>
</feature>
<keyword evidence="3" id="KW-1185">Reference proteome</keyword>
<dbReference type="Gene3D" id="2.60.120.10">
    <property type="entry name" value="Jelly Rolls"/>
    <property type="match status" value="1"/>
</dbReference>
<dbReference type="OrthoDB" id="9798288at2"/>
<organism evidence="2 3">
    <name type="scientific">Mariprofundus ferrinatatus</name>
    <dbReference type="NCBI Taxonomy" id="1921087"/>
    <lineage>
        <taxon>Bacteria</taxon>
        <taxon>Pseudomonadati</taxon>
        <taxon>Pseudomonadota</taxon>
        <taxon>Candidatius Mariprofundia</taxon>
        <taxon>Mariprofundales</taxon>
        <taxon>Mariprofundaceae</taxon>
        <taxon>Mariprofundus</taxon>
    </lineage>
</organism>
<accession>A0A2K8L196</accession>
<dbReference type="Pfam" id="PF06172">
    <property type="entry name" value="Cupin_5"/>
    <property type="match status" value="1"/>
</dbReference>
<evidence type="ECO:0000313" key="3">
    <source>
        <dbReference type="Proteomes" id="UP000231637"/>
    </source>
</evidence>
<dbReference type="SUPFAM" id="SSF51182">
    <property type="entry name" value="RmlC-like cupins"/>
    <property type="match status" value="1"/>
</dbReference>
<dbReference type="EMBL" id="CP018800">
    <property type="protein sequence ID" value="ATX81090.1"/>
    <property type="molecule type" value="Genomic_DNA"/>
</dbReference>
<dbReference type="InterPro" id="IPR011051">
    <property type="entry name" value="RmlC_Cupin_sf"/>
</dbReference>
<dbReference type="PANTHER" id="PTHR33387">
    <property type="entry name" value="RMLC-LIKE JELLY ROLL FOLD PROTEIN"/>
    <property type="match status" value="1"/>
</dbReference>
<dbReference type="PANTHER" id="PTHR33387:SF3">
    <property type="entry name" value="DUF985 DOMAIN-CONTAINING PROTEIN"/>
    <property type="match status" value="1"/>
</dbReference>
<dbReference type="AlphaFoldDB" id="A0A2K8L196"/>
<reference evidence="2 3" key="1">
    <citation type="submission" date="2016-12" db="EMBL/GenBank/DDBJ databases">
        <title>Isolation and genomic insights into novel planktonic Zetaproteobacteria from stratified waters of the Chesapeake Bay.</title>
        <authorList>
            <person name="McAllister S.M."/>
            <person name="Kato S."/>
            <person name="Chan C.S."/>
            <person name="Chiu B.K."/>
            <person name="Field E.K."/>
        </authorList>
    </citation>
    <scope>NUCLEOTIDE SEQUENCE [LARGE SCALE GENOMIC DNA]</scope>
    <source>
        <strain evidence="2 3">CP-8</strain>
    </source>
</reference>
<dbReference type="InterPro" id="IPR009327">
    <property type="entry name" value="Cupin_DUF985"/>
</dbReference>
<dbReference type="InterPro" id="IPR039935">
    <property type="entry name" value="YML079W-like"/>
</dbReference>